<dbReference type="HOGENOM" id="CLU_130075_0_0_1"/>
<sequence length="177" mass="21349">MCFNLIKESLCNDAIQDVAEEELQYHHTLIQIKERKGMGEYRSSLLTRSQRFNLKLLVLYSKHKCLWNFNHVDFFNTAMHKSIWADIVRQLNTKRTITWQFCRRRIMELRHYKNQYRLHQLRLDSNLPNEWYHVRDVPMSLPLDGTRGLELLPKESYKHCFYFLNSLEAPSFSPAKL</sequence>
<name>B4GMT2_DROPE</name>
<proteinExistence type="predicted"/>
<protein>
    <submittedName>
        <fullName evidence="2">GL12178</fullName>
    </submittedName>
</protein>
<keyword evidence="3" id="KW-1185">Reference proteome</keyword>
<evidence type="ECO:0000313" key="3">
    <source>
        <dbReference type="Proteomes" id="UP000008744"/>
    </source>
</evidence>
<dbReference type="InterPro" id="IPR006578">
    <property type="entry name" value="MADF-dom"/>
</dbReference>
<organism evidence="3">
    <name type="scientific">Drosophila persimilis</name>
    <name type="common">Fruit fly</name>
    <dbReference type="NCBI Taxonomy" id="7234"/>
    <lineage>
        <taxon>Eukaryota</taxon>
        <taxon>Metazoa</taxon>
        <taxon>Ecdysozoa</taxon>
        <taxon>Arthropoda</taxon>
        <taxon>Hexapoda</taxon>
        <taxon>Insecta</taxon>
        <taxon>Pterygota</taxon>
        <taxon>Neoptera</taxon>
        <taxon>Endopterygota</taxon>
        <taxon>Diptera</taxon>
        <taxon>Brachycera</taxon>
        <taxon>Muscomorpha</taxon>
        <taxon>Ephydroidea</taxon>
        <taxon>Drosophilidae</taxon>
        <taxon>Drosophila</taxon>
        <taxon>Sophophora</taxon>
    </lineage>
</organism>
<reference evidence="2 3" key="1">
    <citation type="journal article" date="2007" name="Nature">
        <title>Evolution of genes and genomes on the Drosophila phylogeny.</title>
        <authorList>
            <consortium name="Drosophila 12 Genomes Consortium"/>
            <person name="Clark A.G."/>
            <person name="Eisen M.B."/>
            <person name="Smith D.R."/>
            <person name="Bergman C.M."/>
            <person name="Oliver B."/>
            <person name="Markow T.A."/>
            <person name="Kaufman T.C."/>
            <person name="Kellis M."/>
            <person name="Gelbart W."/>
            <person name="Iyer V.N."/>
            <person name="Pollard D.A."/>
            <person name="Sackton T.B."/>
            <person name="Larracuente A.M."/>
            <person name="Singh N.D."/>
            <person name="Abad J.P."/>
            <person name="Abt D.N."/>
            <person name="Adryan B."/>
            <person name="Aguade M."/>
            <person name="Akashi H."/>
            <person name="Anderson W.W."/>
            <person name="Aquadro C.F."/>
            <person name="Ardell D.H."/>
            <person name="Arguello R."/>
            <person name="Artieri C.G."/>
            <person name="Barbash D.A."/>
            <person name="Barker D."/>
            <person name="Barsanti P."/>
            <person name="Batterham P."/>
            <person name="Batzoglou S."/>
            <person name="Begun D."/>
            <person name="Bhutkar A."/>
            <person name="Blanco E."/>
            <person name="Bosak S.A."/>
            <person name="Bradley R.K."/>
            <person name="Brand A.D."/>
            <person name="Brent M.R."/>
            <person name="Brooks A.N."/>
            <person name="Brown R.H."/>
            <person name="Butlin R.K."/>
            <person name="Caggese C."/>
            <person name="Calvi B.R."/>
            <person name="Bernardo de Carvalho A."/>
            <person name="Caspi A."/>
            <person name="Castrezana S."/>
            <person name="Celniker S.E."/>
            <person name="Chang J.L."/>
            <person name="Chapple C."/>
            <person name="Chatterji S."/>
            <person name="Chinwalla A."/>
            <person name="Civetta A."/>
            <person name="Clifton S.W."/>
            <person name="Comeron J.M."/>
            <person name="Costello J.C."/>
            <person name="Coyne J.A."/>
            <person name="Daub J."/>
            <person name="David R.G."/>
            <person name="Delcher A.L."/>
            <person name="Delehaunty K."/>
            <person name="Do C.B."/>
            <person name="Ebling H."/>
            <person name="Edwards K."/>
            <person name="Eickbush T."/>
            <person name="Evans J.D."/>
            <person name="Filipski A."/>
            <person name="Findeiss S."/>
            <person name="Freyhult E."/>
            <person name="Fulton L."/>
            <person name="Fulton R."/>
            <person name="Garcia A.C."/>
            <person name="Gardiner A."/>
            <person name="Garfield D.A."/>
            <person name="Garvin B.E."/>
            <person name="Gibson G."/>
            <person name="Gilbert D."/>
            <person name="Gnerre S."/>
            <person name="Godfrey J."/>
            <person name="Good R."/>
            <person name="Gotea V."/>
            <person name="Gravely B."/>
            <person name="Greenberg A.J."/>
            <person name="Griffiths-Jones S."/>
            <person name="Gross S."/>
            <person name="Guigo R."/>
            <person name="Gustafson E.A."/>
            <person name="Haerty W."/>
            <person name="Hahn M.W."/>
            <person name="Halligan D.L."/>
            <person name="Halpern A.L."/>
            <person name="Halter G.M."/>
            <person name="Han M.V."/>
            <person name="Heger A."/>
            <person name="Hillier L."/>
            <person name="Hinrichs A.S."/>
            <person name="Holmes I."/>
            <person name="Hoskins R.A."/>
            <person name="Hubisz M.J."/>
            <person name="Hultmark D."/>
            <person name="Huntley M.A."/>
            <person name="Jaffe D.B."/>
            <person name="Jagadeeshan S."/>
            <person name="Jeck W.R."/>
            <person name="Johnson J."/>
            <person name="Jones C.D."/>
            <person name="Jordan W.C."/>
            <person name="Karpen G.H."/>
            <person name="Kataoka E."/>
            <person name="Keightley P.D."/>
            <person name="Kheradpour P."/>
            <person name="Kirkness E.F."/>
            <person name="Koerich L.B."/>
            <person name="Kristiansen K."/>
            <person name="Kudrna D."/>
            <person name="Kulathinal R.J."/>
            <person name="Kumar S."/>
            <person name="Kwok R."/>
            <person name="Lander E."/>
            <person name="Langley C.H."/>
            <person name="Lapoint R."/>
            <person name="Lazzaro B.P."/>
            <person name="Lee S.J."/>
            <person name="Levesque L."/>
            <person name="Li R."/>
            <person name="Lin C.F."/>
            <person name="Lin M.F."/>
            <person name="Lindblad-Toh K."/>
            <person name="Llopart A."/>
            <person name="Long M."/>
            <person name="Low L."/>
            <person name="Lozovsky E."/>
            <person name="Lu J."/>
            <person name="Luo M."/>
            <person name="Machado C.A."/>
            <person name="Makalowski W."/>
            <person name="Marzo M."/>
            <person name="Matsuda M."/>
            <person name="Matzkin L."/>
            <person name="McAllister B."/>
            <person name="McBride C.S."/>
            <person name="McKernan B."/>
            <person name="McKernan K."/>
            <person name="Mendez-Lago M."/>
            <person name="Minx P."/>
            <person name="Mollenhauer M.U."/>
            <person name="Montooth K."/>
            <person name="Mount S.M."/>
            <person name="Mu X."/>
            <person name="Myers E."/>
            <person name="Negre B."/>
            <person name="Newfeld S."/>
            <person name="Nielsen R."/>
            <person name="Noor M.A."/>
            <person name="O'Grady P."/>
            <person name="Pachter L."/>
            <person name="Papaceit M."/>
            <person name="Parisi M.J."/>
            <person name="Parisi M."/>
            <person name="Parts L."/>
            <person name="Pedersen J.S."/>
            <person name="Pesole G."/>
            <person name="Phillippy A.M."/>
            <person name="Ponting C.P."/>
            <person name="Pop M."/>
            <person name="Porcelli D."/>
            <person name="Powell J.R."/>
            <person name="Prohaska S."/>
            <person name="Pruitt K."/>
            <person name="Puig M."/>
            <person name="Quesneville H."/>
            <person name="Ram K.R."/>
            <person name="Rand D."/>
            <person name="Rasmussen M.D."/>
            <person name="Reed L.K."/>
            <person name="Reenan R."/>
            <person name="Reily A."/>
            <person name="Remington K.A."/>
            <person name="Rieger T.T."/>
            <person name="Ritchie M.G."/>
            <person name="Robin C."/>
            <person name="Rogers Y.H."/>
            <person name="Rohde C."/>
            <person name="Rozas J."/>
            <person name="Rubenfield M.J."/>
            <person name="Ruiz A."/>
            <person name="Russo S."/>
            <person name="Salzberg S.L."/>
            <person name="Sanchez-Gracia A."/>
            <person name="Saranga D.J."/>
            <person name="Sato H."/>
            <person name="Schaeffer S.W."/>
            <person name="Schatz M.C."/>
            <person name="Schlenke T."/>
            <person name="Schwartz R."/>
            <person name="Segarra C."/>
            <person name="Singh R.S."/>
            <person name="Sirot L."/>
            <person name="Sirota M."/>
            <person name="Sisneros N.B."/>
            <person name="Smith C.D."/>
            <person name="Smith T.F."/>
            <person name="Spieth J."/>
            <person name="Stage D.E."/>
            <person name="Stark A."/>
            <person name="Stephan W."/>
            <person name="Strausberg R.L."/>
            <person name="Strempel S."/>
            <person name="Sturgill D."/>
            <person name="Sutton G."/>
            <person name="Sutton G.G."/>
            <person name="Tao W."/>
            <person name="Teichmann S."/>
            <person name="Tobari Y.N."/>
            <person name="Tomimura Y."/>
            <person name="Tsolas J.M."/>
            <person name="Valente V.L."/>
            <person name="Venter E."/>
            <person name="Venter J.C."/>
            <person name="Vicario S."/>
            <person name="Vieira F.G."/>
            <person name="Vilella A.J."/>
            <person name="Villasante A."/>
            <person name="Walenz B."/>
            <person name="Wang J."/>
            <person name="Wasserman M."/>
            <person name="Watts T."/>
            <person name="Wilson D."/>
            <person name="Wilson R.K."/>
            <person name="Wing R.A."/>
            <person name="Wolfner M.F."/>
            <person name="Wong A."/>
            <person name="Wong G.K."/>
            <person name="Wu C.I."/>
            <person name="Wu G."/>
            <person name="Yamamoto D."/>
            <person name="Yang H.P."/>
            <person name="Yang S.P."/>
            <person name="Yorke J.A."/>
            <person name="Yoshida K."/>
            <person name="Zdobnov E."/>
            <person name="Zhang P."/>
            <person name="Zhang Y."/>
            <person name="Zimin A.V."/>
            <person name="Baldwin J."/>
            <person name="Abdouelleil A."/>
            <person name="Abdulkadir J."/>
            <person name="Abebe A."/>
            <person name="Abera B."/>
            <person name="Abreu J."/>
            <person name="Acer S.C."/>
            <person name="Aftuck L."/>
            <person name="Alexander A."/>
            <person name="An P."/>
            <person name="Anderson E."/>
            <person name="Anderson S."/>
            <person name="Arachi H."/>
            <person name="Azer M."/>
            <person name="Bachantsang P."/>
            <person name="Barry A."/>
            <person name="Bayul T."/>
            <person name="Berlin A."/>
            <person name="Bessette D."/>
            <person name="Bloom T."/>
            <person name="Blye J."/>
            <person name="Boguslavskiy L."/>
            <person name="Bonnet C."/>
            <person name="Boukhgalter B."/>
            <person name="Bourzgui I."/>
            <person name="Brown A."/>
            <person name="Cahill P."/>
            <person name="Channer S."/>
            <person name="Cheshatsang Y."/>
            <person name="Chuda L."/>
            <person name="Citroen M."/>
            <person name="Collymore A."/>
            <person name="Cooke P."/>
            <person name="Costello M."/>
            <person name="D'Aco K."/>
            <person name="Daza R."/>
            <person name="De Haan G."/>
            <person name="DeGray S."/>
            <person name="DeMaso C."/>
            <person name="Dhargay N."/>
            <person name="Dooley K."/>
            <person name="Dooley E."/>
            <person name="Doricent M."/>
            <person name="Dorje P."/>
            <person name="Dorjee K."/>
            <person name="Dupes A."/>
            <person name="Elong R."/>
            <person name="Falk J."/>
            <person name="Farina A."/>
            <person name="Faro S."/>
            <person name="Ferguson D."/>
            <person name="Fisher S."/>
            <person name="Foley C.D."/>
            <person name="Franke A."/>
            <person name="Friedrich D."/>
            <person name="Gadbois L."/>
            <person name="Gearin G."/>
            <person name="Gearin C.R."/>
            <person name="Giannoukos G."/>
            <person name="Goode T."/>
            <person name="Graham J."/>
            <person name="Grandbois E."/>
            <person name="Grewal S."/>
            <person name="Gyaltsen K."/>
            <person name="Hafez N."/>
            <person name="Hagos B."/>
            <person name="Hall J."/>
            <person name="Henson C."/>
            <person name="Hollinger A."/>
            <person name="Honan T."/>
            <person name="Huard M.D."/>
            <person name="Hughes L."/>
            <person name="Hurhula B."/>
            <person name="Husby M.E."/>
            <person name="Kamat A."/>
            <person name="Kanga B."/>
            <person name="Kashin S."/>
            <person name="Khazanovich D."/>
            <person name="Kisner P."/>
            <person name="Lance K."/>
            <person name="Lara M."/>
            <person name="Lee W."/>
            <person name="Lennon N."/>
            <person name="Letendre F."/>
            <person name="LeVine R."/>
            <person name="Lipovsky A."/>
            <person name="Liu X."/>
            <person name="Liu J."/>
            <person name="Liu S."/>
            <person name="Lokyitsang T."/>
            <person name="Lokyitsang Y."/>
            <person name="Lubonja R."/>
            <person name="Lui A."/>
            <person name="MacDonald P."/>
            <person name="Magnisalis V."/>
            <person name="Maru K."/>
            <person name="Matthews C."/>
            <person name="McCusker W."/>
            <person name="McDonough S."/>
            <person name="Mehta T."/>
            <person name="Meldrim J."/>
            <person name="Meneus L."/>
            <person name="Mihai O."/>
            <person name="Mihalev A."/>
            <person name="Mihova T."/>
            <person name="Mittelman R."/>
            <person name="Mlenga V."/>
            <person name="Montmayeur A."/>
            <person name="Mulrain L."/>
            <person name="Navidi A."/>
            <person name="Naylor J."/>
            <person name="Negash T."/>
            <person name="Nguyen T."/>
            <person name="Nguyen N."/>
            <person name="Nicol R."/>
            <person name="Norbu C."/>
            <person name="Norbu N."/>
            <person name="Novod N."/>
            <person name="O'Neill B."/>
            <person name="Osman S."/>
            <person name="Markiewicz E."/>
            <person name="Oyono O.L."/>
            <person name="Patti C."/>
            <person name="Phunkhang P."/>
            <person name="Pierre F."/>
            <person name="Priest M."/>
            <person name="Raghuraman S."/>
            <person name="Rege F."/>
            <person name="Reyes R."/>
            <person name="Rise C."/>
            <person name="Rogov P."/>
            <person name="Ross K."/>
            <person name="Ryan E."/>
            <person name="Settipalli S."/>
            <person name="Shea T."/>
            <person name="Sherpa N."/>
            <person name="Shi L."/>
            <person name="Shih D."/>
            <person name="Sparrow T."/>
            <person name="Spaulding J."/>
            <person name="Stalker J."/>
            <person name="Stange-Thomann N."/>
            <person name="Stavropoulos S."/>
            <person name="Stone C."/>
            <person name="Strader C."/>
            <person name="Tesfaye S."/>
            <person name="Thomson T."/>
            <person name="Thoulutsang Y."/>
            <person name="Thoulutsang D."/>
            <person name="Topham K."/>
            <person name="Topping I."/>
            <person name="Tsamla T."/>
            <person name="Vassiliev H."/>
            <person name="Vo A."/>
            <person name="Wangchuk T."/>
            <person name="Wangdi T."/>
            <person name="Weiand M."/>
            <person name="Wilkinson J."/>
            <person name="Wilson A."/>
            <person name="Yadav S."/>
            <person name="Young G."/>
            <person name="Yu Q."/>
            <person name="Zembek L."/>
            <person name="Zhong D."/>
            <person name="Zimmer A."/>
            <person name="Zwirko Z."/>
            <person name="Jaffe D.B."/>
            <person name="Alvarez P."/>
            <person name="Brockman W."/>
            <person name="Butler J."/>
            <person name="Chin C."/>
            <person name="Gnerre S."/>
            <person name="Grabherr M."/>
            <person name="Kleber M."/>
            <person name="Mauceli E."/>
            <person name="MacCallum I."/>
        </authorList>
    </citation>
    <scope>NUCLEOTIDE SEQUENCE [LARGE SCALE GENOMIC DNA]</scope>
    <source>
        <strain evidence="3">MSH-3 / Tucson 14011-0111.49</strain>
    </source>
</reference>
<dbReference type="AlphaFoldDB" id="B4GMT2"/>
<dbReference type="PROSITE" id="PS51029">
    <property type="entry name" value="MADF"/>
    <property type="match status" value="1"/>
</dbReference>
<feature type="domain" description="MADF" evidence="1">
    <location>
        <begin position="55"/>
        <end position="145"/>
    </location>
</feature>
<dbReference type="EMBL" id="CH479185">
    <property type="protein sequence ID" value="EDW38156.1"/>
    <property type="molecule type" value="Genomic_DNA"/>
</dbReference>
<gene>
    <name evidence="2" type="primary">Dper\GL12178</name>
    <name evidence="2" type="ORF">Dper_GL12178</name>
</gene>
<dbReference type="OMA" id="KRTITWQ"/>
<accession>B4GMT2</accession>
<evidence type="ECO:0000313" key="2">
    <source>
        <dbReference type="EMBL" id="EDW38156.1"/>
    </source>
</evidence>
<evidence type="ECO:0000259" key="1">
    <source>
        <dbReference type="PROSITE" id="PS51029"/>
    </source>
</evidence>
<dbReference type="Pfam" id="PF10545">
    <property type="entry name" value="MADF_DNA_bdg"/>
    <property type="match status" value="1"/>
</dbReference>
<dbReference type="Proteomes" id="UP000008744">
    <property type="component" value="Unassembled WGS sequence"/>
</dbReference>